<dbReference type="SUPFAM" id="SSF53955">
    <property type="entry name" value="Lysozyme-like"/>
    <property type="match status" value="1"/>
</dbReference>
<evidence type="ECO:0000313" key="4">
    <source>
        <dbReference type="Proteomes" id="UP000595224"/>
    </source>
</evidence>
<dbReference type="EMBL" id="CP064936">
    <property type="protein sequence ID" value="QQA00741.1"/>
    <property type="molecule type" value="Genomic_DNA"/>
</dbReference>
<proteinExistence type="predicted"/>
<keyword evidence="1" id="KW-0472">Membrane</keyword>
<organism evidence="3 4">
    <name type="scientific">Treponema peruense</name>
    <dbReference type="NCBI Taxonomy" id="2787628"/>
    <lineage>
        <taxon>Bacteria</taxon>
        <taxon>Pseudomonadati</taxon>
        <taxon>Spirochaetota</taxon>
        <taxon>Spirochaetia</taxon>
        <taxon>Spirochaetales</taxon>
        <taxon>Treponemataceae</taxon>
        <taxon>Treponema</taxon>
    </lineage>
</organism>
<dbReference type="InterPro" id="IPR023346">
    <property type="entry name" value="Lysozyme-like_dom_sf"/>
</dbReference>
<evidence type="ECO:0000259" key="2">
    <source>
        <dbReference type="Pfam" id="PF01464"/>
    </source>
</evidence>
<feature type="domain" description="Transglycosylase SLT" evidence="2">
    <location>
        <begin position="112"/>
        <end position="211"/>
    </location>
</feature>
<gene>
    <name evidence="3" type="ORF">IWA51_10850</name>
</gene>
<protein>
    <submittedName>
        <fullName evidence="3">Transglycosylase SLT domain-containing protein</fullName>
    </submittedName>
</protein>
<keyword evidence="1" id="KW-1133">Transmembrane helix</keyword>
<keyword evidence="1" id="KW-0812">Transmembrane</keyword>
<evidence type="ECO:0000256" key="1">
    <source>
        <dbReference type="SAM" id="Phobius"/>
    </source>
</evidence>
<dbReference type="PROSITE" id="PS51257">
    <property type="entry name" value="PROKAR_LIPOPROTEIN"/>
    <property type="match status" value="1"/>
</dbReference>
<keyword evidence="4" id="KW-1185">Reference proteome</keyword>
<dbReference type="RefSeq" id="WP_198442432.1">
    <property type="nucleotide sequence ID" value="NZ_CBCSHE010000008.1"/>
</dbReference>
<evidence type="ECO:0000313" key="3">
    <source>
        <dbReference type="EMBL" id="QQA00741.1"/>
    </source>
</evidence>
<accession>A0A7T3RCV8</accession>
<dbReference type="KEGG" id="tper:IWA51_10850"/>
<dbReference type="AlphaFoldDB" id="A0A7T3RCV8"/>
<dbReference type="Pfam" id="PF01464">
    <property type="entry name" value="SLT"/>
    <property type="match status" value="1"/>
</dbReference>
<feature type="transmembrane region" description="Helical" evidence="1">
    <location>
        <begin position="12"/>
        <end position="33"/>
    </location>
</feature>
<sequence length="258" mass="29217">MDFERNDFIKFVTGTVAFSLFLLISCICIFVFLPAESGNAVSENVVSEVQSQQEPEYDYETLFSDPELPEVVMDFSDRVDTGLVLYRQPQSRAAVEWYYSRITNSRETAQAILKSADENDIPLSLAFALAHTESRYKTNAVHKNTNGSVDRGLFQLNNNSFPKLNEGDFYDARTSAHYGLAHLRFCLNNAGNEIAALAMYNAGTNKVRRNSTPQITLNYISQIENYRSVLEENFATEVLALYNTEGQYKLLAKTNIRH</sequence>
<reference evidence="3 4" key="1">
    <citation type="submission" date="2020-11" db="EMBL/GenBank/DDBJ databases">
        <title>Treponema Peruensis nv. sp., first commensal Treponema isolated from human feces.</title>
        <authorList>
            <person name="Belkhou C."/>
            <person name="Raes J."/>
        </authorList>
    </citation>
    <scope>NUCLEOTIDE SEQUENCE [LARGE SCALE GENOMIC DNA]</scope>
    <source>
        <strain evidence="3 4">RCC2812</strain>
    </source>
</reference>
<dbReference type="InterPro" id="IPR008258">
    <property type="entry name" value="Transglycosylase_SLT_dom_1"/>
</dbReference>
<name>A0A7T3RCV8_9SPIR</name>
<dbReference type="Proteomes" id="UP000595224">
    <property type="component" value="Chromosome"/>
</dbReference>
<dbReference type="Gene3D" id="1.10.530.10">
    <property type="match status" value="1"/>
</dbReference>